<keyword evidence="1" id="KW-0812">Transmembrane</keyword>
<protein>
    <submittedName>
        <fullName evidence="2">Inner membrane protein YjeT (Clustered with HflC)</fullName>
    </submittedName>
</protein>
<name>A0A3B0TMN7_9ZZZZ</name>
<sequence length="61" mass="6744">MSDFLVGLALVLVIEGFLYAAFPEAMKRVLEQVRDMPPQVLRVTGLGGFVIGVGIVWLVRR</sequence>
<gene>
    <name evidence="2" type="ORF">MNBD_ALPHA09-557</name>
</gene>
<organism evidence="2">
    <name type="scientific">hydrothermal vent metagenome</name>
    <dbReference type="NCBI Taxonomy" id="652676"/>
    <lineage>
        <taxon>unclassified sequences</taxon>
        <taxon>metagenomes</taxon>
        <taxon>ecological metagenomes</taxon>
    </lineage>
</organism>
<dbReference type="PANTHER" id="PTHR38602">
    <property type="entry name" value="INNER MEMBRANE PROTEIN-RELATED"/>
    <property type="match status" value="1"/>
</dbReference>
<keyword evidence="1" id="KW-1133">Transmembrane helix</keyword>
<dbReference type="AlphaFoldDB" id="A0A3B0TMN7"/>
<dbReference type="EMBL" id="UOEM01000088">
    <property type="protein sequence ID" value="VAW15752.1"/>
    <property type="molecule type" value="Genomic_DNA"/>
</dbReference>
<accession>A0A3B0TMN7</accession>
<evidence type="ECO:0000256" key="1">
    <source>
        <dbReference type="SAM" id="Phobius"/>
    </source>
</evidence>
<evidence type="ECO:0000313" key="2">
    <source>
        <dbReference type="EMBL" id="VAW15752.1"/>
    </source>
</evidence>
<feature type="transmembrane region" description="Helical" evidence="1">
    <location>
        <begin position="39"/>
        <end position="59"/>
    </location>
</feature>
<dbReference type="PANTHER" id="PTHR38602:SF1">
    <property type="entry name" value="INNER MEMBRANE PROTEIN"/>
    <property type="match status" value="1"/>
</dbReference>
<dbReference type="InterPro" id="IPR019201">
    <property type="entry name" value="DUF2065"/>
</dbReference>
<dbReference type="Pfam" id="PF09838">
    <property type="entry name" value="DUF2065"/>
    <property type="match status" value="1"/>
</dbReference>
<proteinExistence type="predicted"/>
<keyword evidence="1" id="KW-0472">Membrane</keyword>
<reference evidence="2" key="1">
    <citation type="submission" date="2018-06" db="EMBL/GenBank/DDBJ databases">
        <authorList>
            <person name="Zhirakovskaya E."/>
        </authorList>
    </citation>
    <scope>NUCLEOTIDE SEQUENCE</scope>
</reference>